<dbReference type="AlphaFoldDB" id="A0A0D3IM97"/>
<feature type="transmembrane region" description="Helical" evidence="1">
    <location>
        <begin position="156"/>
        <end position="176"/>
    </location>
</feature>
<evidence type="ECO:0000256" key="2">
    <source>
        <dbReference type="SAM" id="SignalP"/>
    </source>
</evidence>
<keyword evidence="1" id="KW-0472">Membrane</keyword>
<keyword evidence="1" id="KW-1133">Transmembrane helix</keyword>
<dbReference type="InterPro" id="IPR003675">
    <property type="entry name" value="Rce1/LyrA-like_dom"/>
</dbReference>
<dbReference type="RefSeq" id="XP_005764811.1">
    <property type="nucleotide sequence ID" value="XM_005764754.1"/>
</dbReference>
<accession>A0A0D3IM97</accession>
<keyword evidence="5" id="KW-1185">Reference proteome</keyword>
<protein>
    <recommendedName>
        <fullName evidence="3">CAAX prenyl protease 2/Lysostaphin resistance protein A-like domain-containing protein</fullName>
    </recommendedName>
</protein>
<keyword evidence="2" id="KW-0732">Signal</keyword>
<reference evidence="4" key="2">
    <citation type="submission" date="2024-10" db="UniProtKB">
        <authorList>
            <consortium name="EnsemblProtists"/>
        </authorList>
    </citation>
    <scope>IDENTIFICATION</scope>
</reference>
<dbReference type="GeneID" id="17258577"/>
<dbReference type="GO" id="GO:0080120">
    <property type="term" value="P:CAAX-box protein maturation"/>
    <property type="evidence" value="ECO:0007669"/>
    <property type="project" value="UniProtKB-ARBA"/>
</dbReference>
<dbReference type="HOGENOM" id="CLU_646302_0_0_1"/>
<proteinExistence type="predicted"/>
<dbReference type="PaxDb" id="2903-EOD12382"/>
<dbReference type="GO" id="GO:0004175">
    <property type="term" value="F:endopeptidase activity"/>
    <property type="evidence" value="ECO:0007669"/>
    <property type="project" value="UniProtKB-ARBA"/>
</dbReference>
<keyword evidence="1" id="KW-0812">Transmembrane</keyword>
<evidence type="ECO:0000256" key="1">
    <source>
        <dbReference type="SAM" id="Phobius"/>
    </source>
</evidence>
<dbReference type="KEGG" id="ehx:EMIHUDRAFT_104251"/>
<sequence length="425" mass="44167">MRLHLVLVLSACARAALGSDQPILGALVSGGAVHKMNRTSLEAELALRETDHAPWESDDVLRLRLHEARARLLERRNAHVLHAERVLAELNEHSGATFLSDLPLDAILADDNAVFAAALGGRLLSQLNMQTAAGSLLGVVLCRFAPLGRLPSRARLLPLTSTVAVAAATATLLGLLQAATQGLRQLAGCPSDFGQKLAAVTCRDGVAVWVDSAASEAAEAAAGGGSASGDEPPRLSLWAALRRPATRGAILLPILQLAAGSSMGEEARFEISGDVLFRALLLHGLVSKARLPAPLAAALSSAVFGAMHIWNERSAVQRSIYAAWTFLGGLVFGAAYLGTGGGLALPVLLHFGNNFIVQLVCVRKVAQAALAQRNAFVEARDRVVAGRAAAGPARSRVVGSGGVVAPAKAPRRQAGGADPETVQVY</sequence>
<evidence type="ECO:0000313" key="5">
    <source>
        <dbReference type="Proteomes" id="UP000013827"/>
    </source>
</evidence>
<evidence type="ECO:0000313" key="4">
    <source>
        <dbReference type="EnsemblProtists" id="EOD12382"/>
    </source>
</evidence>
<feature type="domain" description="CAAX prenyl protease 2/Lysostaphin resistance protein A-like" evidence="3">
    <location>
        <begin position="275"/>
        <end position="356"/>
    </location>
</feature>
<dbReference type="EnsemblProtists" id="EOD12382">
    <property type="protein sequence ID" value="EOD12382"/>
    <property type="gene ID" value="EMIHUDRAFT_104251"/>
</dbReference>
<dbReference type="Pfam" id="PF02517">
    <property type="entry name" value="Rce1-like"/>
    <property type="match status" value="1"/>
</dbReference>
<feature type="transmembrane region" description="Helical" evidence="1">
    <location>
        <begin position="322"/>
        <end position="349"/>
    </location>
</feature>
<feature type="signal peptide" evidence="2">
    <location>
        <begin position="1"/>
        <end position="18"/>
    </location>
</feature>
<dbReference type="Proteomes" id="UP000013827">
    <property type="component" value="Unassembled WGS sequence"/>
</dbReference>
<name>A0A0D3IM97_EMIH1</name>
<organism evidence="4 5">
    <name type="scientific">Emiliania huxleyi (strain CCMP1516)</name>
    <dbReference type="NCBI Taxonomy" id="280463"/>
    <lineage>
        <taxon>Eukaryota</taxon>
        <taxon>Haptista</taxon>
        <taxon>Haptophyta</taxon>
        <taxon>Prymnesiophyceae</taxon>
        <taxon>Isochrysidales</taxon>
        <taxon>Noelaerhabdaceae</taxon>
        <taxon>Emiliania</taxon>
    </lineage>
</organism>
<reference evidence="5" key="1">
    <citation type="journal article" date="2013" name="Nature">
        <title>Pan genome of the phytoplankton Emiliania underpins its global distribution.</title>
        <authorList>
            <person name="Read B.A."/>
            <person name="Kegel J."/>
            <person name="Klute M.J."/>
            <person name="Kuo A."/>
            <person name="Lefebvre S.C."/>
            <person name="Maumus F."/>
            <person name="Mayer C."/>
            <person name="Miller J."/>
            <person name="Monier A."/>
            <person name="Salamov A."/>
            <person name="Young J."/>
            <person name="Aguilar M."/>
            <person name="Claverie J.M."/>
            <person name="Frickenhaus S."/>
            <person name="Gonzalez K."/>
            <person name="Herman E.K."/>
            <person name="Lin Y.C."/>
            <person name="Napier J."/>
            <person name="Ogata H."/>
            <person name="Sarno A.F."/>
            <person name="Shmutz J."/>
            <person name="Schroeder D."/>
            <person name="de Vargas C."/>
            <person name="Verret F."/>
            <person name="von Dassow P."/>
            <person name="Valentin K."/>
            <person name="Van de Peer Y."/>
            <person name="Wheeler G."/>
            <person name="Dacks J.B."/>
            <person name="Delwiche C.F."/>
            <person name="Dyhrman S.T."/>
            <person name="Glockner G."/>
            <person name="John U."/>
            <person name="Richards T."/>
            <person name="Worden A.Z."/>
            <person name="Zhang X."/>
            <person name="Grigoriev I.V."/>
            <person name="Allen A.E."/>
            <person name="Bidle K."/>
            <person name="Borodovsky M."/>
            <person name="Bowler C."/>
            <person name="Brownlee C."/>
            <person name="Cock J.M."/>
            <person name="Elias M."/>
            <person name="Gladyshev V.N."/>
            <person name="Groth M."/>
            <person name="Guda C."/>
            <person name="Hadaegh A."/>
            <person name="Iglesias-Rodriguez M.D."/>
            <person name="Jenkins J."/>
            <person name="Jones B.M."/>
            <person name="Lawson T."/>
            <person name="Leese F."/>
            <person name="Lindquist E."/>
            <person name="Lobanov A."/>
            <person name="Lomsadze A."/>
            <person name="Malik S.B."/>
            <person name="Marsh M.E."/>
            <person name="Mackinder L."/>
            <person name="Mock T."/>
            <person name="Mueller-Roeber B."/>
            <person name="Pagarete A."/>
            <person name="Parker M."/>
            <person name="Probert I."/>
            <person name="Quesneville H."/>
            <person name="Raines C."/>
            <person name="Rensing S.A."/>
            <person name="Riano-Pachon D.M."/>
            <person name="Richier S."/>
            <person name="Rokitta S."/>
            <person name="Shiraiwa Y."/>
            <person name="Soanes D.M."/>
            <person name="van der Giezen M."/>
            <person name="Wahlund T.M."/>
            <person name="Williams B."/>
            <person name="Wilson W."/>
            <person name="Wolfe G."/>
            <person name="Wurch L.L."/>
        </authorList>
    </citation>
    <scope>NUCLEOTIDE SEQUENCE</scope>
</reference>
<evidence type="ECO:0000259" key="3">
    <source>
        <dbReference type="Pfam" id="PF02517"/>
    </source>
</evidence>
<feature type="chain" id="PRO_5044198074" description="CAAX prenyl protease 2/Lysostaphin resistance protein A-like domain-containing protein" evidence="2">
    <location>
        <begin position="19"/>
        <end position="425"/>
    </location>
</feature>